<keyword evidence="3" id="KW-1185">Reference proteome</keyword>
<evidence type="ECO:0000313" key="3">
    <source>
        <dbReference type="Proteomes" id="UP000053690"/>
    </source>
</evidence>
<name>A0A0X3U2C8_9RHOB</name>
<protein>
    <submittedName>
        <fullName evidence="2">Uncharacterized protein</fullName>
    </submittedName>
</protein>
<gene>
    <name evidence="2" type="ORF">AVO44_02925</name>
</gene>
<sequence length="93" mass="10193">MKTPTLALALTLLATQAPAQQMLSTASPIPDGAESRFCYYDGMAYSEDAFVLMVGDNTVTSTVSTVQERLLRCHRDDDGTLKWRPQSTFSTSN</sequence>
<proteinExistence type="predicted"/>
<dbReference type="OrthoDB" id="7875553at2"/>
<reference evidence="3" key="1">
    <citation type="submission" date="2015-12" db="EMBL/GenBank/DDBJ databases">
        <authorList>
            <person name="Zhang G."/>
            <person name="Stingl U."/>
        </authorList>
    </citation>
    <scope>NUCLEOTIDE SEQUENCE [LARGE SCALE GENOMIC DNA]</scope>
    <source>
        <strain evidence="3">ZGT108</strain>
    </source>
</reference>
<feature type="chain" id="PRO_5007054644" evidence="1">
    <location>
        <begin position="20"/>
        <end position="93"/>
    </location>
</feature>
<organism evidence="2 3">
    <name type="scientific">Ruegeria profundi</name>
    <dbReference type="NCBI Taxonomy" id="1685378"/>
    <lineage>
        <taxon>Bacteria</taxon>
        <taxon>Pseudomonadati</taxon>
        <taxon>Pseudomonadota</taxon>
        <taxon>Alphaproteobacteria</taxon>
        <taxon>Rhodobacterales</taxon>
        <taxon>Roseobacteraceae</taxon>
        <taxon>Ruegeria</taxon>
    </lineage>
</organism>
<dbReference type="RefSeq" id="WP_068332246.1">
    <property type="nucleotide sequence ID" value="NZ_LQBP01000001.1"/>
</dbReference>
<evidence type="ECO:0000256" key="1">
    <source>
        <dbReference type="SAM" id="SignalP"/>
    </source>
</evidence>
<dbReference type="AlphaFoldDB" id="A0A0X3U2C8"/>
<keyword evidence="1" id="KW-0732">Signal</keyword>
<evidence type="ECO:0000313" key="2">
    <source>
        <dbReference type="EMBL" id="KUJ82235.1"/>
    </source>
</evidence>
<accession>A0A0X3U2C8</accession>
<feature type="signal peptide" evidence="1">
    <location>
        <begin position="1"/>
        <end position="19"/>
    </location>
</feature>
<dbReference type="Proteomes" id="UP000053690">
    <property type="component" value="Unassembled WGS sequence"/>
</dbReference>
<comment type="caution">
    <text evidence="2">The sequence shown here is derived from an EMBL/GenBank/DDBJ whole genome shotgun (WGS) entry which is preliminary data.</text>
</comment>
<dbReference type="EMBL" id="LQBP01000001">
    <property type="protein sequence ID" value="KUJ82235.1"/>
    <property type="molecule type" value="Genomic_DNA"/>
</dbReference>